<gene>
    <name evidence="2" type="ORF">NS226_01200</name>
    <name evidence="3" type="ORF">NS365_07250</name>
</gene>
<dbReference type="Proteomes" id="UP000078272">
    <property type="component" value="Unassembled WGS sequence"/>
</dbReference>
<protein>
    <submittedName>
        <fullName evidence="3">Metal-binding protein</fullName>
    </submittedName>
</protein>
<dbReference type="EMBL" id="LDQA01000017">
    <property type="protein sequence ID" value="KTR06574.1"/>
    <property type="molecule type" value="Genomic_DNA"/>
</dbReference>
<sequence length="181" mass="19781">MEPAPLKLEVGVAKLPQNGMPVRFEASEEERRELTALLGILSVDALTADLTVRRWKRDGVEVEGRLRAKVTQACVVTTDPVPEAMDERIEVIFVPDGSKLSRIAPQDDGELHLDPEGADIPETFTGDRIDLGAYLTEVVGLALDPYPRSDGAEFQDMDTDPDPQGGRVSPFAALSQLKTRD</sequence>
<comment type="caution">
    <text evidence="3">The sequence shown here is derived from an EMBL/GenBank/DDBJ whole genome shotgun (WGS) entry which is preliminary data.</text>
</comment>
<proteinExistence type="predicted"/>
<accession>A0A175RUD7</accession>
<dbReference type="PATRIC" id="fig|401562.3.peg.3119"/>
<evidence type="ECO:0000313" key="3">
    <source>
        <dbReference type="EMBL" id="KTR06574.1"/>
    </source>
</evidence>
<dbReference type="Pfam" id="PF02620">
    <property type="entry name" value="YceD"/>
    <property type="match status" value="1"/>
</dbReference>
<evidence type="ECO:0000313" key="2">
    <source>
        <dbReference type="EMBL" id="KTQ98334.1"/>
    </source>
</evidence>
<keyword evidence="5" id="KW-1185">Reference proteome</keyword>
<feature type="region of interest" description="Disordered" evidence="1">
    <location>
        <begin position="146"/>
        <end position="181"/>
    </location>
</feature>
<evidence type="ECO:0000256" key="1">
    <source>
        <dbReference type="SAM" id="MobiDB-lite"/>
    </source>
</evidence>
<dbReference type="AlphaFoldDB" id="A0A175RUD7"/>
<reference evidence="4 5" key="1">
    <citation type="journal article" date="2016" name="Front. Microbiol.">
        <title>Genomic Resource of Rice Seed Associated Bacteria.</title>
        <authorList>
            <person name="Midha S."/>
            <person name="Bansal K."/>
            <person name="Sharma S."/>
            <person name="Kumar N."/>
            <person name="Patil P.P."/>
            <person name="Chaudhry V."/>
            <person name="Patil P.B."/>
        </authorList>
    </citation>
    <scope>NUCLEOTIDE SEQUENCE [LARGE SCALE GENOMIC DNA]</scope>
    <source>
        <strain evidence="2 4">NS226</strain>
        <strain evidence="3 5">NS365</strain>
    </source>
</reference>
<dbReference type="InterPro" id="IPR003772">
    <property type="entry name" value="YceD"/>
</dbReference>
<evidence type="ECO:0000313" key="4">
    <source>
        <dbReference type="Proteomes" id="UP000078272"/>
    </source>
</evidence>
<dbReference type="Proteomes" id="UP000078529">
    <property type="component" value="Unassembled WGS sequence"/>
</dbReference>
<dbReference type="STRING" id="401562.NS365_07250"/>
<name>A0A175RUD7_9HYPH</name>
<evidence type="ECO:0000313" key="5">
    <source>
        <dbReference type="Proteomes" id="UP000078529"/>
    </source>
</evidence>
<dbReference type="EMBL" id="LDPZ01000004">
    <property type="protein sequence ID" value="KTQ98334.1"/>
    <property type="molecule type" value="Genomic_DNA"/>
</dbReference>
<organism evidence="3 5">
    <name type="scientific">Aureimonas ureilytica</name>
    <dbReference type="NCBI Taxonomy" id="401562"/>
    <lineage>
        <taxon>Bacteria</taxon>
        <taxon>Pseudomonadati</taxon>
        <taxon>Pseudomonadota</taxon>
        <taxon>Alphaproteobacteria</taxon>
        <taxon>Hyphomicrobiales</taxon>
        <taxon>Aurantimonadaceae</taxon>
        <taxon>Aureimonas</taxon>
    </lineage>
</organism>